<evidence type="ECO:0008006" key="11">
    <source>
        <dbReference type="Google" id="ProtNLM"/>
    </source>
</evidence>
<evidence type="ECO:0000256" key="8">
    <source>
        <dbReference type="SAM" id="Phobius"/>
    </source>
</evidence>
<keyword evidence="5 8" id="KW-0812">Transmembrane</keyword>
<comment type="caution">
    <text evidence="9">The sequence shown here is derived from an EMBL/GenBank/DDBJ whole genome shotgun (WGS) entry which is preliminary data.</text>
</comment>
<feature type="transmembrane region" description="Helical" evidence="8">
    <location>
        <begin position="453"/>
        <end position="472"/>
    </location>
</feature>
<dbReference type="CDD" id="cd06550">
    <property type="entry name" value="TM_ABC_iron-siderophores_like"/>
    <property type="match status" value="2"/>
</dbReference>
<feature type="transmembrane region" description="Helical" evidence="8">
    <location>
        <begin position="568"/>
        <end position="592"/>
    </location>
</feature>
<dbReference type="Gene3D" id="1.10.3470.10">
    <property type="entry name" value="ABC transporter involved in vitamin B12 uptake, BtuC"/>
    <property type="match status" value="2"/>
</dbReference>
<feature type="transmembrane region" description="Helical" evidence="8">
    <location>
        <begin position="428"/>
        <end position="447"/>
    </location>
</feature>
<name>A0A0A3ZB01_9GAMM</name>
<evidence type="ECO:0000256" key="7">
    <source>
        <dbReference type="ARBA" id="ARBA00023136"/>
    </source>
</evidence>
<dbReference type="RefSeq" id="WP_034887332.1">
    <property type="nucleotide sequence ID" value="NZ_JRUQ01000004.1"/>
</dbReference>
<organism evidence="9 10">
    <name type="scientific">Erwinia typographi</name>
    <dbReference type="NCBI Taxonomy" id="371042"/>
    <lineage>
        <taxon>Bacteria</taxon>
        <taxon>Pseudomonadati</taxon>
        <taxon>Pseudomonadota</taxon>
        <taxon>Gammaproteobacteria</taxon>
        <taxon>Enterobacterales</taxon>
        <taxon>Erwiniaceae</taxon>
        <taxon>Erwinia</taxon>
    </lineage>
</organism>
<dbReference type="EMBL" id="JRUQ01000004">
    <property type="protein sequence ID" value="KGT96055.1"/>
    <property type="molecule type" value="Genomic_DNA"/>
</dbReference>
<feature type="transmembrane region" description="Helical" evidence="8">
    <location>
        <begin position="154"/>
        <end position="173"/>
    </location>
</feature>
<protein>
    <recommendedName>
        <fullName evidence="11">Iron ABC transporter</fullName>
    </recommendedName>
</protein>
<evidence type="ECO:0000256" key="6">
    <source>
        <dbReference type="ARBA" id="ARBA00022989"/>
    </source>
</evidence>
<feature type="transmembrane region" description="Helical" evidence="8">
    <location>
        <begin position="193"/>
        <end position="214"/>
    </location>
</feature>
<gene>
    <name evidence="9" type="ORF">NG99_00690</name>
</gene>
<feature type="transmembrane region" description="Helical" evidence="8">
    <location>
        <begin position="63"/>
        <end position="83"/>
    </location>
</feature>
<feature type="transmembrane region" description="Helical" evidence="8">
    <location>
        <begin position="641"/>
        <end position="658"/>
    </location>
</feature>
<dbReference type="OrthoDB" id="9811721at2"/>
<keyword evidence="3" id="KW-0813">Transport</keyword>
<evidence type="ECO:0000313" key="9">
    <source>
        <dbReference type="EMBL" id="KGT96055.1"/>
    </source>
</evidence>
<comment type="subcellular location">
    <subcellularLocation>
        <location evidence="1">Cell membrane</location>
        <topology evidence="1">Multi-pass membrane protein</topology>
    </subcellularLocation>
</comment>
<feature type="transmembrane region" description="Helical" evidence="8">
    <location>
        <begin position="524"/>
        <end position="547"/>
    </location>
</feature>
<evidence type="ECO:0000256" key="2">
    <source>
        <dbReference type="ARBA" id="ARBA00007935"/>
    </source>
</evidence>
<dbReference type="GO" id="GO:0033214">
    <property type="term" value="P:siderophore-iron import into cell"/>
    <property type="evidence" value="ECO:0007669"/>
    <property type="project" value="TreeGrafter"/>
</dbReference>
<dbReference type="NCBIfam" id="NF007866">
    <property type="entry name" value="PRK10577.1-2"/>
    <property type="match status" value="1"/>
</dbReference>
<keyword evidence="7 8" id="KW-0472">Membrane</keyword>
<dbReference type="STRING" id="371042.NG99_00690"/>
<proteinExistence type="inferred from homology"/>
<evidence type="ECO:0000256" key="3">
    <source>
        <dbReference type="ARBA" id="ARBA00022448"/>
    </source>
</evidence>
<feature type="transmembrane region" description="Helical" evidence="8">
    <location>
        <begin position="355"/>
        <end position="376"/>
    </location>
</feature>
<feature type="transmembrane region" description="Helical" evidence="8">
    <location>
        <begin position="12"/>
        <end position="33"/>
    </location>
</feature>
<dbReference type="PANTHER" id="PTHR30472">
    <property type="entry name" value="FERRIC ENTEROBACTIN TRANSPORT SYSTEM PERMEASE PROTEIN"/>
    <property type="match status" value="1"/>
</dbReference>
<evidence type="ECO:0000256" key="1">
    <source>
        <dbReference type="ARBA" id="ARBA00004651"/>
    </source>
</evidence>
<dbReference type="SUPFAM" id="SSF81345">
    <property type="entry name" value="ABC transporter involved in vitamin B12 uptake, BtuC"/>
    <property type="match status" value="2"/>
</dbReference>
<evidence type="ECO:0000313" key="10">
    <source>
        <dbReference type="Proteomes" id="UP000030351"/>
    </source>
</evidence>
<dbReference type="Pfam" id="PF01032">
    <property type="entry name" value="FecCD"/>
    <property type="match status" value="2"/>
</dbReference>
<keyword evidence="6 8" id="KW-1133">Transmembrane helix</keyword>
<accession>A0A0A3ZB01</accession>
<evidence type="ECO:0000256" key="5">
    <source>
        <dbReference type="ARBA" id="ARBA00022692"/>
    </source>
</evidence>
<feature type="transmembrane region" description="Helical" evidence="8">
    <location>
        <begin position="304"/>
        <end position="328"/>
    </location>
</feature>
<feature type="transmembrane region" description="Helical" evidence="8">
    <location>
        <begin position="95"/>
        <end position="118"/>
    </location>
</feature>
<feature type="transmembrane region" description="Helical" evidence="8">
    <location>
        <begin position="484"/>
        <end position="504"/>
    </location>
</feature>
<feature type="transmembrane region" description="Helical" evidence="8">
    <location>
        <begin position="242"/>
        <end position="266"/>
    </location>
</feature>
<dbReference type="PANTHER" id="PTHR30472:SF37">
    <property type="entry name" value="FE(3+) DICITRATE TRANSPORT SYSTEM PERMEASE PROTEIN FECD-RELATED"/>
    <property type="match status" value="1"/>
</dbReference>
<dbReference type="eggNOG" id="COG0609">
    <property type="taxonomic scope" value="Bacteria"/>
</dbReference>
<dbReference type="GO" id="GO:0022857">
    <property type="term" value="F:transmembrane transporter activity"/>
    <property type="evidence" value="ECO:0007669"/>
    <property type="project" value="InterPro"/>
</dbReference>
<feature type="transmembrane region" description="Helical" evidence="8">
    <location>
        <begin position="396"/>
        <end position="416"/>
    </location>
</feature>
<dbReference type="GO" id="GO:0005886">
    <property type="term" value="C:plasma membrane"/>
    <property type="evidence" value="ECO:0007669"/>
    <property type="project" value="UniProtKB-SubCell"/>
</dbReference>
<dbReference type="InterPro" id="IPR000522">
    <property type="entry name" value="ABC_transptr_permease_BtuC"/>
</dbReference>
<reference evidence="9 10" key="1">
    <citation type="submission" date="2014-10" db="EMBL/GenBank/DDBJ databases">
        <title>Genome sequence of Erwinia typographi M043b.</title>
        <authorList>
            <person name="Chan K.-G."/>
            <person name="Tan W.-S."/>
        </authorList>
    </citation>
    <scope>NUCLEOTIDE SEQUENCE [LARGE SCALE GENOMIC DNA]</scope>
    <source>
        <strain evidence="9 10">M043b</strain>
    </source>
</reference>
<evidence type="ECO:0000256" key="4">
    <source>
        <dbReference type="ARBA" id="ARBA00022475"/>
    </source>
</evidence>
<dbReference type="AlphaFoldDB" id="A0A0A3ZB01"/>
<keyword evidence="4" id="KW-1003">Cell membrane</keyword>
<feature type="transmembrane region" description="Helical" evidence="8">
    <location>
        <begin position="612"/>
        <end position="629"/>
    </location>
</feature>
<comment type="similarity">
    <text evidence="2">Belongs to the binding-protein-dependent transport system permease family. FecCD subfamily.</text>
</comment>
<sequence length="663" mass="70035">MTSSHSSPDVRHPLLLIGGLMLLGLLLTLALWMKTLPLSQLPAAIFTPDSHVMGQLLFHYATLPRLFVALLAGAGFSLAGLLFQQTLRNPMADPTTFGVSAGAQLMLTLATVWAPWLLRAGQETVALIGGLLAVIPIILSAFRPSSTPQKLTLSGLMLTLYAGCVANVIALFGGNDLQDVFIWGSGSLNQNSWQVVFFLLPRVAIALLLSLLMLRVMNTFSVNETSAKSLGVSVNRVRTISLLLGSALCASVVSVTGVIGFVGMAAPTLTRLAGARRFSQQLLWTPIMGAALLLFTDQLSQWSAYYGAEVSTGTLTALMGAPLLLWLIPRLKKHTLPLLATTVNAGTARRRSACLFIPASLLLLILFILSVIYGRLPTRWAFTDGQTLLSLLPLRAPRSLAALAAGGMLGAAGVLIQRLTANPMSSPELLGISSGATLGVMLAMLLLSSTSTGVLMVGAVAGSALALIGMLLTARKSAFSAEKILLAGIALSTIISAMTSLMMTSITPQVQVLQDWLAGSTYRILPTQAVTLAVIAMVLIAASFLTHRWLLMLSLSDEVSRATGINIYLARSVIILLIALLTAAATLLIGPLSFVGLMAPHMARMSGLHRPALQLGGAVLIGAAILLLADWAGRNILYPQQLPAGLLATFIGGPYYLLLMRKQ</sequence>
<dbReference type="Proteomes" id="UP000030351">
    <property type="component" value="Unassembled WGS sequence"/>
</dbReference>
<feature type="transmembrane region" description="Helical" evidence="8">
    <location>
        <begin position="124"/>
        <end position="142"/>
    </location>
</feature>
<dbReference type="InterPro" id="IPR037294">
    <property type="entry name" value="ABC_BtuC-like"/>
</dbReference>
<keyword evidence="10" id="KW-1185">Reference proteome</keyword>